<evidence type="ECO:0000313" key="19">
    <source>
        <dbReference type="Proteomes" id="UP000564573"/>
    </source>
</evidence>
<dbReference type="EMBL" id="JACIBS010000001">
    <property type="protein sequence ID" value="MBB3661223.1"/>
    <property type="molecule type" value="Genomic_DNA"/>
</dbReference>
<dbReference type="RefSeq" id="WP_183778159.1">
    <property type="nucleotide sequence ID" value="NZ_JACIBS010000001.1"/>
</dbReference>
<dbReference type="InterPro" id="IPR043132">
    <property type="entry name" value="BCAT-like_C"/>
</dbReference>
<dbReference type="GO" id="GO:0009098">
    <property type="term" value="P:L-leucine biosynthetic process"/>
    <property type="evidence" value="ECO:0007669"/>
    <property type="project" value="UniProtKB-UniPathway"/>
</dbReference>
<evidence type="ECO:0000256" key="9">
    <source>
        <dbReference type="ARBA" id="ARBA00022898"/>
    </source>
</evidence>
<keyword evidence="9 16" id="KW-0663">Pyridoxal phosphate</keyword>
<dbReference type="SUPFAM" id="SSF56752">
    <property type="entry name" value="D-aminoacid aminotransferase-like PLP-dependent enzymes"/>
    <property type="match status" value="1"/>
</dbReference>
<dbReference type="InterPro" id="IPR036038">
    <property type="entry name" value="Aminotransferase-like"/>
</dbReference>
<evidence type="ECO:0000256" key="10">
    <source>
        <dbReference type="ARBA" id="ARBA00023304"/>
    </source>
</evidence>
<dbReference type="EC" id="2.6.1.42" evidence="17"/>
<dbReference type="Pfam" id="PF01063">
    <property type="entry name" value="Aminotran_4"/>
    <property type="match status" value="1"/>
</dbReference>
<dbReference type="InterPro" id="IPR018300">
    <property type="entry name" value="Aminotrans_IV_CS"/>
</dbReference>
<comment type="catalytic activity">
    <reaction evidence="13 17">
        <text>L-leucine + 2-oxoglutarate = 4-methyl-2-oxopentanoate + L-glutamate</text>
        <dbReference type="Rhea" id="RHEA:18321"/>
        <dbReference type="ChEBI" id="CHEBI:16810"/>
        <dbReference type="ChEBI" id="CHEBI:17865"/>
        <dbReference type="ChEBI" id="CHEBI:29985"/>
        <dbReference type="ChEBI" id="CHEBI:57427"/>
        <dbReference type="EC" id="2.6.1.42"/>
    </reaction>
</comment>
<evidence type="ECO:0000256" key="8">
    <source>
        <dbReference type="ARBA" id="ARBA00022679"/>
    </source>
</evidence>
<dbReference type="AlphaFoldDB" id="A0A839XKG6"/>
<evidence type="ECO:0000256" key="12">
    <source>
        <dbReference type="ARBA" id="ARBA00048798"/>
    </source>
</evidence>
<feature type="modified residue" description="N6-(pyridoxal phosphate)lysine" evidence="14">
    <location>
        <position position="203"/>
    </location>
</feature>
<dbReference type="GO" id="GO:0009099">
    <property type="term" value="P:L-valine biosynthetic process"/>
    <property type="evidence" value="ECO:0007669"/>
    <property type="project" value="UniProtKB-UniPathway"/>
</dbReference>
<comment type="catalytic activity">
    <reaction evidence="12 17">
        <text>L-isoleucine + 2-oxoglutarate = (S)-3-methyl-2-oxopentanoate + L-glutamate</text>
        <dbReference type="Rhea" id="RHEA:24801"/>
        <dbReference type="ChEBI" id="CHEBI:16810"/>
        <dbReference type="ChEBI" id="CHEBI:29985"/>
        <dbReference type="ChEBI" id="CHEBI:35146"/>
        <dbReference type="ChEBI" id="CHEBI:58045"/>
        <dbReference type="EC" id="2.6.1.42"/>
    </reaction>
</comment>
<comment type="caution">
    <text evidence="18">The sequence shown here is derived from an EMBL/GenBank/DDBJ whole genome shotgun (WGS) entry which is preliminary data.</text>
</comment>
<dbReference type="Proteomes" id="UP000564573">
    <property type="component" value="Unassembled WGS sequence"/>
</dbReference>
<dbReference type="Gene3D" id="3.30.470.10">
    <property type="match status" value="1"/>
</dbReference>
<keyword evidence="7 17" id="KW-0028">Amino-acid biosynthesis</keyword>
<comment type="catalytic activity">
    <reaction evidence="11 17">
        <text>L-valine + 2-oxoglutarate = 3-methyl-2-oxobutanoate + L-glutamate</text>
        <dbReference type="Rhea" id="RHEA:24813"/>
        <dbReference type="ChEBI" id="CHEBI:11851"/>
        <dbReference type="ChEBI" id="CHEBI:16810"/>
        <dbReference type="ChEBI" id="CHEBI:29985"/>
        <dbReference type="ChEBI" id="CHEBI:57762"/>
        <dbReference type="EC" id="2.6.1.42"/>
    </reaction>
</comment>
<comment type="pathway">
    <text evidence="4">Amino-acid biosynthesis; L-leucine biosynthesis; L-leucine from 3-methyl-2-oxobutanoate: step 4/4.</text>
</comment>
<comment type="cofactor">
    <cofactor evidence="1 16">
        <name>pyridoxal 5'-phosphate</name>
        <dbReference type="ChEBI" id="CHEBI:597326"/>
    </cofactor>
</comment>
<evidence type="ECO:0000256" key="13">
    <source>
        <dbReference type="ARBA" id="ARBA00049229"/>
    </source>
</evidence>
<dbReference type="UniPathway" id="UPA00049">
    <property type="reaction ID" value="UER00062"/>
</dbReference>
<evidence type="ECO:0000256" key="17">
    <source>
        <dbReference type="RuleBase" id="RU004517"/>
    </source>
</evidence>
<evidence type="ECO:0000256" key="1">
    <source>
        <dbReference type="ARBA" id="ARBA00001933"/>
    </source>
</evidence>
<comment type="pathway">
    <text evidence="3">Amino-acid biosynthesis; L-valine biosynthesis; L-valine from pyruvate: step 4/4.</text>
</comment>
<gene>
    <name evidence="18" type="ORF">FB384_000127</name>
</gene>
<keyword evidence="6 17" id="KW-0032">Aminotransferase</keyword>
<evidence type="ECO:0000256" key="5">
    <source>
        <dbReference type="ARBA" id="ARBA00009320"/>
    </source>
</evidence>
<protein>
    <recommendedName>
        <fullName evidence="17">Branched-chain-amino-acid aminotransferase</fullName>
        <ecNumber evidence="17">2.6.1.42</ecNumber>
    </recommendedName>
</protein>
<dbReference type="CDD" id="cd01557">
    <property type="entry name" value="BCAT_beta_family"/>
    <property type="match status" value="1"/>
</dbReference>
<keyword evidence="8 17" id="KW-0808">Transferase</keyword>
<dbReference type="InterPro" id="IPR005786">
    <property type="entry name" value="B_amino_transII"/>
</dbReference>
<comment type="pathway">
    <text evidence="2">Amino-acid biosynthesis; L-isoleucine biosynthesis; L-isoleucine from 2-oxobutanoate: step 4/4.</text>
</comment>
<sequence>MTTTTLFTRIPSTHATSAERVAEVLENPGFGVRFTDHMVTVKWNAEQGWHDAEVREYAPLTFDPATQVLHYGQAIFEGLKAYRQPDGTIGAFRPDANAQRFRDSARRLAMPELPDELFLGSIAELLDIDKRWVPTRQGDALYLRPFMIATGEGLGVNSPSAEYLYLLIASPAGSYFAGGVKPVTVWLSTEYVRAAPGGTGEAKCSGNYAASFVAQAQAVEQGCDQVVWLDAAEHRWVEEMGGMNLFFVFGSGSDATVVTPELSGSLLPGVTRRSLLELAADRGLRVEERRISTEEWESAAKSGELTEVFACGTAAVITPVGHVKHADGEFTVGSGEPGELTMALREQLTGIQEGTRTDDHGWVHKFD</sequence>
<evidence type="ECO:0000256" key="6">
    <source>
        <dbReference type="ARBA" id="ARBA00022576"/>
    </source>
</evidence>
<evidence type="ECO:0000256" key="11">
    <source>
        <dbReference type="ARBA" id="ARBA00048212"/>
    </source>
</evidence>
<dbReference type="PROSITE" id="PS00770">
    <property type="entry name" value="AA_TRANSFER_CLASS_4"/>
    <property type="match status" value="1"/>
</dbReference>
<dbReference type="UniPathway" id="UPA00047">
    <property type="reaction ID" value="UER00058"/>
</dbReference>
<dbReference type="InterPro" id="IPR001544">
    <property type="entry name" value="Aminotrans_IV"/>
</dbReference>
<evidence type="ECO:0000256" key="16">
    <source>
        <dbReference type="RuleBase" id="RU004516"/>
    </source>
</evidence>
<evidence type="ECO:0000256" key="3">
    <source>
        <dbReference type="ARBA" id="ARBA00004931"/>
    </source>
</evidence>
<dbReference type="PIRSF" id="PIRSF006468">
    <property type="entry name" value="BCAT1"/>
    <property type="match status" value="1"/>
</dbReference>
<dbReference type="UniPathway" id="UPA00048">
    <property type="reaction ID" value="UER00073"/>
</dbReference>
<dbReference type="NCBIfam" id="TIGR01123">
    <property type="entry name" value="ilvE_II"/>
    <property type="match status" value="1"/>
</dbReference>
<dbReference type="GO" id="GO:0009097">
    <property type="term" value="P:isoleucine biosynthetic process"/>
    <property type="evidence" value="ECO:0007669"/>
    <property type="project" value="UniProtKB-UniPathway"/>
</dbReference>
<evidence type="ECO:0000313" key="18">
    <source>
        <dbReference type="EMBL" id="MBB3661223.1"/>
    </source>
</evidence>
<dbReference type="GO" id="GO:0004084">
    <property type="term" value="F:branched-chain-amino-acid transaminase activity"/>
    <property type="evidence" value="ECO:0007669"/>
    <property type="project" value="UniProtKB-EC"/>
</dbReference>
<dbReference type="NCBIfam" id="NF009897">
    <property type="entry name" value="PRK13357.1"/>
    <property type="match status" value="1"/>
</dbReference>
<accession>A0A839XKG6</accession>
<proteinExistence type="inferred from homology"/>
<keyword evidence="19" id="KW-1185">Reference proteome</keyword>
<reference evidence="18 19" key="1">
    <citation type="submission" date="2020-08" db="EMBL/GenBank/DDBJ databases">
        <title>Sequencing the genomes of 1000 actinobacteria strains.</title>
        <authorList>
            <person name="Klenk H.-P."/>
        </authorList>
    </citation>
    <scope>NUCLEOTIDE SEQUENCE [LARGE SCALE GENOMIC DNA]</scope>
    <source>
        <strain evidence="18 19">DSM 45267</strain>
    </source>
</reference>
<dbReference type="InterPro" id="IPR033939">
    <property type="entry name" value="BCAT_family"/>
</dbReference>
<evidence type="ECO:0000256" key="14">
    <source>
        <dbReference type="PIRSR" id="PIRSR006468-1"/>
    </source>
</evidence>
<evidence type="ECO:0000256" key="2">
    <source>
        <dbReference type="ARBA" id="ARBA00004824"/>
    </source>
</evidence>
<dbReference type="PANTHER" id="PTHR11825:SF44">
    <property type="entry name" value="BRANCHED-CHAIN-AMINO-ACID AMINOTRANSFERASE"/>
    <property type="match status" value="1"/>
</dbReference>
<name>A0A839XKG6_9PSEU</name>
<comment type="similarity">
    <text evidence="5 15">Belongs to the class-IV pyridoxal-phosphate-dependent aminotransferase family.</text>
</comment>
<keyword evidence="10 17" id="KW-0100">Branched-chain amino acid biosynthesis</keyword>
<evidence type="ECO:0000256" key="4">
    <source>
        <dbReference type="ARBA" id="ARBA00005072"/>
    </source>
</evidence>
<dbReference type="InterPro" id="IPR043131">
    <property type="entry name" value="BCAT-like_N"/>
</dbReference>
<evidence type="ECO:0000256" key="15">
    <source>
        <dbReference type="RuleBase" id="RU004106"/>
    </source>
</evidence>
<dbReference type="Gene3D" id="3.20.10.10">
    <property type="entry name" value="D-amino Acid Aminotransferase, subunit A, domain 2"/>
    <property type="match status" value="1"/>
</dbReference>
<evidence type="ECO:0000256" key="7">
    <source>
        <dbReference type="ARBA" id="ARBA00022605"/>
    </source>
</evidence>
<organism evidence="18 19">
    <name type="scientific">Prauserella sediminis</name>
    <dbReference type="NCBI Taxonomy" id="577680"/>
    <lineage>
        <taxon>Bacteria</taxon>
        <taxon>Bacillati</taxon>
        <taxon>Actinomycetota</taxon>
        <taxon>Actinomycetes</taxon>
        <taxon>Pseudonocardiales</taxon>
        <taxon>Pseudonocardiaceae</taxon>
        <taxon>Prauserella</taxon>
        <taxon>Prauserella salsuginis group</taxon>
    </lineage>
</organism>
<dbReference type="PANTHER" id="PTHR11825">
    <property type="entry name" value="SUBGROUP IIII AMINOTRANSFERASE"/>
    <property type="match status" value="1"/>
</dbReference>